<evidence type="ECO:0000256" key="1">
    <source>
        <dbReference type="SAM" id="MobiDB-lite"/>
    </source>
</evidence>
<dbReference type="Proteomes" id="UP001199355">
    <property type="component" value="Unassembled WGS sequence"/>
</dbReference>
<gene>
    <name evidence="2" type="ORF">LKD45_15990</name>
</gene>
<evidence type="ECO:0000313" key="2">
    <source>
        <dbReference type="EMBL" id="MCC2169161.1"/>
    </source>
</evidence>
<sequence>ECALAHSRAEARLPRQPSTLAPSAHPRGAFIIVWKQSFLYDKNESCEAGFSACGGSRKRHSSIPLQCDPRGAFIIVWKRSFHTIIKPETFSIISGFFHISV</sequence>
<dbReference type="EMBL" id="JAJEQF010000066">
    <property type="protein sequence ID" value="MCC2169161.1"/>
    <property type="molecule type" value="Genomic_DNA"/>
</dbReference>
<protein>
    <submittedName>
        <fullName evidence="2">Uncharacterized protein</fullName>
    </submittedName>
</protein>
<dbReference type="AlphaFoldDB" id="A0AAE3AWK3"/>
<organism evidence="2 3">
    <name type="scientific">Gallintestinimicrobium propionicum</name>
    <dbReference type="NCBI Taxonomy" id="2981770"/>
    <lineage>
        <taxon>Bacteria</taxon>
        <taxon>Bacillati</taxon>
        <taxon>Bacillota</taxon>
        <taxon>Clostridia</taxon>
        <taxon>Lachnospirales</taxon>
        <taxon>Lachnospiraceae</taxon>
        <taxon>Gallintestinimicrobium</taxon>
    </lineage>
</organism>
<keyword evidence="3" id="KW-1185">Reference proteome</keyword>
<proteinExistence type="predicted"/>
<comment type="caution">
    <text evidence="2">The sequence shown here is derived from an EMBL/GenBank/DDBJ whole genome shotgun (WGS) entry which is preliminary data.</text>
</comment>
<dbReference type="RefSeq" id="WP_308729163.1">
    <property type="nucleotide sequence ID" value="NZ_JAJEQF010000066.1"/>
</dbReference>
<feature type="region of interest" description="Disordered" evidence="1">
    <location>
        <begin position="1"/>
        <end position="23"/>
    </location>
</feature>
<evidence type="ECO:0000313" key="3">
    <source>
        <dbReference type="Proteomes" id="UP001199355"/>
    </source>
</evidence>
<feature type="non-terminal residue" evidence="2">
    <location>
        <position position="1"/>
    </location>
</feature>
<name>A0AAE3AWK3_9FIRM</name>
<reference evidence="2 3" key="1">
    <citation type="submission" date="2021-10" db="EMBL/GenBank/DDBJ databases">
        <title>Anaerobic single-cell dispensing facilitates the cultivation of human gut bacteria.</title>
        <authorList>
            <person name="Afrizal A."/>
        </authorList>
    </citation>
    <scope>NUCLEOTIDE SEQUENCE [LARGE SCALE GENOMIC DNA]</scope>
    <source>
        <strain evidence="2 3">CLA-AA-H244</strain>
    </source>
</reference>
<accession>A0AAE3AWK3</accession>